<evidence type="ECO:0000256" key="5">
    <source>
        <dbReference type="SAM" id="MobiDB-lite"/>
    </source>
</evidence>
<sequence length="242" mass="27910">MRMLEQEEENENSEEVTWEDQQQINTFSKLNNRIRIIKERLEELKQEKDAYDEVATEIELADEDEMILYRIGEAFAHLPQARAVKRLEKDQASVDARVAQLAGQADDCETQMAKLKQRLYAKFGKAINLDEIDSMSPLTQMKSDKRTQDDLKRALPEYLHAIFPQLCVDSHWPPTIILHGVLDDIVPITESRHFSGLVKDCGVKVELIEVEGENHGFDVAPDSEVKYGAQFDRIRDFIQEHV</sequence>
<evidence type="ECO:0000259" key="6">
    <source>
        <dbReference type="Pfam" id="PF00326"/>
    </source>
</evidence>
<dbReference type="InterPro" id="IPR001375">
    <property type="entry name" value="Peptidase_S9_cat"/>
</dbReference>
<dbReference type="SUPFAM" id="SSF53474">
    <property type="entry name" value="alpha/beta-Hydrolases"/>
    <property type="match status" value="1"/>
</dbReference>
<dbReference type="EMBL" id="JAACJL010000016">
    <property type="protein sequence ID" value="KAF4619615.1"/>
    <property type="molecule type" value="Genomic_DNA"/>
</dbReference>
<dbReference type="GO" id="GO:0005737">
    <property type="term" value="C:cytoplasm"/>
    <property type="evidence" value="ECO:0007669"/>
    <property type="project" value="TreeGrafter"/>
</dbReference>
<dbReference type="GO" id="GO:0008236">
    <property type="term" value="F:serine-type peptidase activity"/>
    <property type="evidence" value="ECO:0007669"/>
    <property type="project" value="InterPro"/>
</dbReference>
<keyword evidence="8" id="KW-1185">Reference proteome</keyword>
<dbReference type="InterPro" id="IPR016661">
    <property type="entry name" value="PFDN4"/>
</dbReference>
<dbReference type="AlphaFoldDB" id="A0A8H4QZP2"/>
<comment type="similarity">
    <text evidence="1">Belongs to the prefoldin subunit beta family.</text>
</comment>
<evidence type="ECO:0000256" key="2">
    <source>
        <dbReference type="ARBA" id="ARBA00023186"/>
    </source>
</evidence>
<feature type="coiled-coil region" evidence="4">
    <location>
        <begin position="27"/>
        <end position="64"/>
    </location>
</feature>
<gene>
    <name evidence="7" type="ORF">D9613_004821</name>
</gene>
<dbReference type="GO" id="GO:0016272">
    <property type="term" value="C:prefoldin complex"/>
    <property type="evidence" value="ECO:0007669"/>
    <property type="project" value="InterPro"/>
</dbReference>
<dbReference type="Gene3D" id="3.40.50.1820">
    <property type="entry name" value="alpha/beta hydrolase"/>
    <property type="match status" value="1"/>
</dbReference>
<keyword evidence="4" id="KW-0175">Coiled coil</keyword>
<dbReference type="InterPro" id="IPR002777">
    <property type="entry name" value="PFD_beta-like"/>
</dbReference>
<comment type="function">
    <text evidence="3">Binds specifically to cytosolic chaperonin (c-CPN) and transfers target proteins to it. Binds to nascent polypeptide chain and promotes folding in an environment in which there are many competing pathways for nonnative proteins.</text>
</comment>
<accession>A0A8H4QZP2</accession>
<organism evidence="7 8">
    <name type="scientific">Agrocybe pediades</name>
    <dbReference type="NCBI Taxonomy" id="84607"/>
    <lineage>
        <taxon>Eukaryota</taxon>
        <taxon>Fungi</taxon>
        <taxon>Dikarya</taxon>
        <taxon>Basidiomycota</taxon>
        <taxon>Agaricomycotina</taxon>
        <taxon>Agaricomycetes</taxon>
        <taxon>Agaricomycetidae</taxon>
        <taxon>Agaricales</taxon>
        <taxon>Agaricineae</taxon>
        <taxon>Strophariaceae</taxon>
        <taxon>Agrocybe</taxon>
    </lineage>
</organism>
<dbReference type="PANTHER" id="PTHR21100">
    <property type="entry name" value="PREFOLDIN SUBUNIT 4"/>
    <property type="match status" value="1"/>
</dbReference>
<reference evidence="7 8" key="1">
    <citation type="submission" date="2019-12" db="EMBL/GenBank/DDBJ databases">
        <authorList>
            <person name="Floudas D."/>
            <person name="Bentzer J."/>
            <person name="Ahren D."/>
            <person name="Johansson T."/>
            <person name="Persson P."/>
            <person name="Tunlid A."/>
        </authorList>
    </citation>
    <scope>NUCLEOTIDE SEQUENCE [LARGE SCALE GENOMIC DNA]</scope>
    <source>
        <strain evidence="7 8">CBS 102.39</strain>
    </source>
</reference>
<dbReference type="GO" id="GO:0006457">
    <property type="term" value="P:protein folding"/>
    <property type="evidence" value="ECO:0007669"/>
    <property type="project" value="InterPro"/>
</dbReference>
<dbReference type="PANTHER" id="PTHR21100:SF9">
    <property type="entry name" value="PREFOLDIN SUBUNIT 4"/>
    <property type="match status" value="1"/>
</dbReference>
<evidence type="ECO:0000313" key="8">
    <source>
        <dbReference type="Proteomes" id="UP000521872"/>
    </source>
</evidence>
<evidence type="ECO:0000256" key="1">
    <source>
        <dbReference type="ARBA" id="ARBA00008045"/>
    </source>
</evidence>
<feature type="region of interest" description="Disordered" evidence="5">
    <location>
        <begin position="1"/>
        <end position="20"/>
    </location>
</feature>
<comment type="caution">
    <text evidence="7">The sequence shown here is derived from an EMBL/GenBank/DDBJ whole genome shotgun (WGS) entry which is preliminary data.</text>
</comment>
<dbReference type="Pfam" id="PF00326">
    <property type="entry name" value="Peptidase_S9"/>
    <property type="match status" value="1"/>
</dbReference>
<name>A0A8H4QZP2_9AGAR</name>
<evidence type="ECO:0000256" key="4">
    <source>
        <dbReference type="SAM" id="Coils"/>
    </source>
</evidence>
<feature type="domain" description="Peptidase S9 prolyl oligopeptidase catalytic" evidence="6">
    <location>
        <begin position="152"/>
        <end position="241"/>
    </location>
</feature>
<dbReference type="CDD" id="cd23165">
    <property type="entry name" value="Prefoldin_4"/>
    <property type="match status" value="1"/>
</dbReference>
<dbReference type="InterPro" id="IPR029058">
    <property type="entry name" value="AB_hydrolase_fold"/>
</dbReference>
<dbReference type="Proteomes" id="UP000521872">
    <property type="component" value="Unassembled WGS sequence"/>
</dbReference>
<dbReference type="Gene3D" id="1.10.287.370">
    <property type="match status" value="1"/>
</dbReference>
<dbReference type="FunFam" id="1.10.287.370:FF:000005">
    <property type="entry name" value="Prefoldin subunit 4"/>
    <property type="match status" value="1"/>
</dbReference>
<dbReference type="InterPro" id="IPR009053">
    <property type="entry name" value="Prefoldin"/>
</dbReference>
<dbReference type="GO" id="GO:0006508">
    <property type="term" value="P:proteolysis"/>
    <property type="evidence" value="ECO:0007669"/>
    <property type="project" value="InterPro"/>
</dbReference>
<dbReference type="Pfam" id="PF01920">
    <property type="entry name" value="Prefoldin_2"/>
    <property type="match status" value="1"/>
</dbReference>
<evidence type="ECO:0000313" key="7">
    <source>
        <dbReference type="EMBL" id="KAF4619615.1"/>
    </source>
</evidence>
<protein>
    <recommendedName>
        <fullName evidence="6">Peptidase S9 prolyl oligopeptidase catalytic domain-containing protein</fullName>
    </recommendedName>
</protein>
<keyword evidence="2" id="KW-0143">Chaperone</keyword>
<dbReference type="SUPFAM" id="SSF46579">
    <property type="entry name" value="Prefoldin"/>
    <property type="match status" value="1"/>
</dbReference>
<evidence type="ECO:0000256" key="3">
    <source>
        <dbReference type="ARBA" id="ARBA00024667"/>
    </source>
</evidence>
<feature type="compositionally biased region" description="Acidic residues" evidence="5">
    <location>
        <begin position="1"/>
        <end position="18"/>
    </location>
</feature>
<proteinExistence type="inferred from homology"/>
<dbReference type="GO" id="GO:0051082">
    <property type="term" value="F:unfolded protein binding"/>
    <property type="evidence" value="ECO:0007669"/>
    <property type="project" value="InterPro"/>
</dbReference>